<dbReference type="Pfam" id="PF12804">
    <property type="entry name" value="NTP_transf_3"/>
    <property type="match status" value="1"/>
</dbReference>
<dbReference type="GO" id="GO:0061603">
    <property type="term" value="F:molybdenum cofactor guanylyltransferase activity"/>
    <property type="evidence" value="ECO:0007669"/>
    <property type="project" value="UniProtKB-EC"/>
</dbReference>
<evidence type="ECO:0000256" key="4">
    <source>
        <dbReference type="ARBA" id="ARBA00022741"/>
    </source>
</evidence>
<dbReference type="SUPFAM" id="SSF53448">
    <property type="entry name" value="Nucleotide-diphospho-sugar transferases"/>
    <property type="match status" value="1"/>
</dbReference>
<keyword evidence="11" id="KW-1185">Reference proteome</keyword>
<dbReference type="InterPro" id="IPR013482">
    <property type="entry name" value="Molybde_CF_guanTrfase"/>
</dbReference>
<dbReference type="EMBL" id="OBEL01000001">
    <property type="protein sequence ID" value="SNZ07261.1"/>
    <property type="molecule type" value="Genomic_DNA"/>
</dbReference>
<protein>
    <recommendedName>
        <fullName evidence="8">Molybdenum cofactor guanylyltransferase</fullName>
        <shortName evidence="8">MoCo guanylyltransferase</shortName>
        <ecNumber evidence="8">2.7.7.77</ecNumber>
    </recommendedName>
    <alternativeName>
        <fullName evidence="8">GTP:molybdopterin guanylyltransferase</fullName>
    </alternativeName>
    <alternativeName>
        <fullName evidence="8">Mo-MPT guanylyltransferase</fullName>
    </alternativeName>
    <alternativeName>
        <fullName evidence="8">Molybdopterin guanylyltransferase</fullName>
    </alternativeName>
    <alternativeName>
        <fullName evidence="8">Molybdopterin-guanine dinucleotide synthase</fullName>
        <shortName evidence="8">MGD synthase</shortName>
    </alternativeName>
</protein>
<keyword evidence="5 8" id="KW-0460">Magnesium</keyword>
<comment type="function">
    <text evidence="8">Transfers a GMP moiety from GTP to Mo-molybdopterin (Mo-MPT) cofactor (Moco or molybdenum cofactor) to form Mo-molybdopterin guanine dinucleotide (Mo-MGD) cofactor.</text>
</comment>
<gene>
    <name evidence="8" type="primary">mobA</name>
    <name evidence="10" type="ORF">SAMN06265368_0778</name>
</gene>
<dbReference type="GO" id="GO:0046872">
    <property type="term" value="F:metal ion binding"/>
    <property type="evidence" value="ECO:0007669"/>
    <property type="project" value="UniProtKB-KW"/>
</dbReference>
<dbReference type="PANTHER" id="PTHR19136">
    <property type="entry name" value="MOLYBDENUM COFACTOR GUANYLYLTRANSFERASE"/>
    <property type="match status" value="1"/>
</dbReference>
<proteinExistence type="inferred from homology"/>
<accession>A0A285NHX7</accession>
<keyword evidence="1 8" id="KW-0963">Cytoplasm</keyword>
<evidence type="ECO:0000256" key="2">
    <source>
        <dbReference type="ARBA" id="ARBA00022679"/>
    </source>
</evidence>
<sequence length="252" mass="27378">MSDTVIHFSTQELAELDKTAMEASEAGFYGKPVLANRWAHRTVGLVLAGGRSSRMGGEDKASLTLEGQSLLKRVEERLKPQVANLIISSNADPVTLDSNALVLADEIEGYAGPLAGLLAGMRWAQKNVPQAFWMTSAAVDTPFFPQDLVDRLVMSQGAPQPCIVLAQSGDRRHPVFGLWPVMLADSLEAFLKDGNHKVGMWADSHSNSRAIFGGPIVDGDIEIDPFFNINEPDDLEVARVIAQELDKLPNDN</sequence>
<dbReference type="Gene3D" id="3.90.550.10">
    <property type="entry name" value="Spore Coat Polysaccharide Biosynthesis Protein SpsA, Chain A"/>
    <property type="match status" value="1"/>
</dbReference>
<keyword evidence="7 8" id="KW-0501">Molybdenum cofactor biosynthesis</keyword>
<evidence type="ECO:0000256" key="8">
    <source>
        <dbReference type="HAMAP-Rule" id="MF_00316"/>
    </source>
</evidence>
<dbReference type="GO" id="GO:0005525">
    <property type="term" value="F:GTP binding"/>
    <property type="evidence" value="ECO:0007669"/>
    <property type="project" value="UniProtKB-UniRule"/>
</dbReference>
<comment type="similarity">
    <text evidence="8">Belongs to the MobA family.</text>
</comment>
<comment type="cofactor">
    <cofactor evidence="8">
        <name>Mg(2+)</name>
        <dbReference type="ChEBI" id="CHEBI:18420"/>
    </cofactor>
</comment>
<comment type="domain">
    <text evidence="8">The N-terminal domain determines nucleotide recognition and specific binding, while the C-terminal domain determines the specific binding to the target protein.</text>
</comment>
<feature type="binding site" evidence="8">
    <location>
        <position position="140"/>
    </location>
    <ligand>
        <name>Mg(2+)</name>
        <dbReference type="ChEBI" id="CHEBI:18420"/>
    </ligand>
</feature>
<dbReference type="CDD" id="cd02503">
    <property type="entry name" value="MobA"/>
    <property type="match status" value="1"/>
</dbReference>
<evidence type="ECO:0000256" key="7">
    <source>
        <dbReference type="ARBA" id="ARBA00023150"/>
    </source>
</evidence>
<reference evidence="10 11" key="1">
    <citation type="submission" date="2017-09" db="EMBL/GenBank/DDBJ databases">
        <authorList>
            <person name="Ehlers B."/>
            <person name="Leendertz F.H."/>
        </authorList>
    </citation>
    <scope>NUCLEOTIDE SEQUENCE [LARGE SCALE GENOMIC DNA]</scope>
    <source>
        <strain evidence="10 11">DSM 18289</strain>
    </source>
</reference>
<evidence type="ECO:0000313" key="10">
    <source>
        <dbReference type="EMBL" id="SNZ07261.1"/>
    </source>
</evidence>
<comment type="subcellular location">
    <subcellularLocation>
        <location evidence="8">Cytoplasm</location>
    </subcellularLocation>
</comment>
<comment type="catalytic activity">
    <reaction evidence="8">
        <text>Mo-molybdopterin + GTP + H(+) = Mo-molybdopterin guanine dinucleotide + diphosphate</text>
        <dbReference type="Rhea" id="RHEA:34243"/>
        <dbReference type="ChEBI" id="CHEBI:15378"/>
        <dbReference type="ChEBI" id="CHEBI:33019"/>
        <dbReference type="ChEBI" id="CHEBI:37565"/>
        <dbReference type="ChEBI" id="CHEBI:71302"/>
        <dbReference type="ChEBI" id="CHEBI:71310"/>
        <dbReference type="EC" id="2.7.7.77"/>
    </reaction>
</comment>
<keyword evidence="6 8" id="KW-0342">GTP-binding</keyword>
<dbReference type="InterPro" id="IPR025877">
    <property type="entry name" value="MobA-like_NTP_Trfase"/>
</dbReference>
<evidence type="ECO:0000256" key="6">
    <source>
        <dbReference type="ARBA" id="ARBA00023134"/>
    </source>
</evidence>
<dbReference type="RefSeq" id="WP_210200748.1">
    <property type="nucleotide sequence ID" value="NZ_OBEL01000001.1"/>
</dbReference>
<evidence type="ECO:0000256" key="3">
    <source>
        <dbReference type="ARBA" id="ARBA00022723"/>
    </source>
</evidence>
<feature type="binding site" evidence="8">
    <location>
        <position position="60"/>
    </location>
    <ligand>
        <name>GTP</name>
        <dbReference type="ChEBI" id="CHEBI:37565"/>
    </ligand>
</feature>
<evidence type="ECO:0000259" key="9">
    <source>
        <dbReference type="Pfam" id="PF12804"/>
    </source>
</evidence>
<name>A0A285NHX7_9HYPH</name>
<keyword evidence="2 8" id="KW-0808">Transferase</keyword>
<evidence type="ECO:0000256" key="1">
    <source>
        <dbReference type="ARBA" id="ARBA00022490"/>
    </source>
</evidence>
<evidence type="ECO:0000313" key="11">
    <source>
        <dbReference type="Proteomes" id="UP000219439"/>
    </source>
</evidence>
<dbReference type="GO" id="GO:1902758">
    <property type="term" value="P:bis(molybdopterin guanine dinucleotide)molybdenum biosynthetic process"/>
    <property type="evidence" value="ECO:0007669"/>
    <property type="project" value="TreeGrafter"/>
</dbReference>
<dbReference type="PANTHER" id="PTHR19136:SF81">
    <property type="entry name" value="MOLYBDENUM COFACTOR GUANYLYLTRANSFERASE"/>
    <property type="match status" value="1"/>
</dbReference>
<keyword evidence="3 8" id="KW-0479">Metal-binding</keyword>
<dbReference type="GO" id="GO:0005737">
    <property type="term" value="C:cytoplasm"/>
    <property type="evidence" value="ECO:0007669"/>
    <property type="project" value="UniProtKB-SubCell"/>
</dbReference>
<feature type="domain" description="MobA-like NTP transferase" evidence="9">
    <location>
        <begin position="44"/>
        <end position="195"/>
    </location>
</feature>
<dbReference type="AlphaFoldDB" id="A0A285NHX7"/>
<keyword evidence="4 8" id="KW-0547">Nucleotide-binding</keyword>
<comment type="caution">
    <text evidence="8">Lacks conserved residue(s) required for the propagation of feature annotation.</text>
</comment>
<feature type="binding site" evidence="8">
    <location>
        <position position="140"/>
    </location>
    <ligand>
        <name>GTP</name>
        <dbReference type="ChEBI" id="CHEBI:37565"/>
    </ligand>
</feature>
<feature type="binding site" evidence="8">
    <location>
        <begin position="47"/>
        <end position="49"/>
    </location>
    <ligand>
        <name>GTP</name>
        <dbReference type="ChEBI" id="CHEBI:37565"/>
    </ligand>
</feature>
<comment type="subunit">
    <text evidence="8">Monomer.</text>
</comment>
<organism evidence="10 11">
    <name type="scientific">Cohaesibacter gelatinilyticus</name>
    <dbReference type="NCBI Taxonomy" id="372072"/>
    <lineage>
        <taxon>Bacteria</taxon>
        <taxon>Pseudomonadati</taxon>
        <taxon>Pseudomonadota</taxon>
        <taxon>Alphaproteobacteria</taxon>
        <taxon>Hyphomicrobiales</taxon>
        <taxon>Cohaesibacteraceae</taxon>
    </lineage>
</organism>
<dbReference type="NCBIfam" id="TIGR02665">
    <property type="entry name" value="molyb_mobA"/>
    <property type="match status" value="1"/>
</dbReference>
<dbReference type="EC" id="2.7.7.77" evidence="8"/>
<feature type="binding site" evidence="8">
    <location>
        <position position="105"/>
    </location>
    <ligand>
        <name>GTP</name>
        <dbReference type="ChEBI" id="CHEBI:37565"/>
    </ligand>
</feature>
<evidence type="ECO:0000256" key="5">
    <source>
        <dbReference type="ARBA" id="ARBA00022842"/>
    </source>
</evidence>
<dbReference type="HAMAP" id="MF_00316">
    <property type="entry name" value="MobA"/>
    <property type="match status" value="1"/>
</dbReference>
<dbReference type="Proteomes" id="UP000219439">
    <property type="component" value="Unassembled WGS sequence"/>
</dbReference>
<dbReference type="InterPro" id="IPR029044">
    <property type="entry name" value="Nucleotide-diphossugar_trans"/>
</dbReference>